<dbReference type="EMBL" id="JABTCG010000003">
    <property type="protein sequence ID" value="MBD0850965.1"/>
    <property type="molecule type" value="Genomic_DNA"/>
</dbReference>
<dbReference type="SUPFAM" id="SSF109854">
    <property type="entry name" value="DinB/YfiT-like putative metalloenzymes"/>
    <property type="match status" value="1"/>
</dbReference>
<dbReference type="GO" id="GO:0016740">
    <property type="term" value="F:transferase activity"/>
    <property type="evidence" value="ECO:0007669"/>
    <property type="project" value="UniProtKB-KW"/>
</dbReference>
<name>A0ABR7VDM4_9FLAO</name>
<evidence type="ECO:0000313" key="2">
    <source>
        <dbReference type="EMBL" id="MBD0850965.1"/>
    </source>
</evidence>
<dbReference type="Gene3D" id="1.20.120.450">
    <property type="entry name" value="dinb family like domain"/>
    <property type="match status" value="1"/>
</dbReference>
<dbReference type="Pfam" id="PF12867">
    <property type="entry name" value="DinB_2"/>
    <property type="match status" value="1"/>
</dbReference>
<dbReference type="InterPro" id="IPR034660">
    <property type="entry name" value="DinB/YfiT-like"/>
</dbReference>
<feature type="domain" description="DinB-like" evidence="1">
    <location>
        <begin position="34"/>
        <end position="171"/>
    </location>
</feature>
<evidence type="ECO:0000259" key="1">
    <source>
        <dbReference type="Pfam" id="PF12867"/>
    </source>
</evidence>
<dbReference type="Proteomes" id="UP000598350">
    <property type="component" value="Unassembled WGS sequence"/>
</dbReference>
<accession>A0ABR7VDM4</accession>
<gene>
    <name evidence="2" type="primary">bstA</name>
    <name evidence="2" type="ORF">HPE63_09820</name>
</gene>
<reference evidence="2 3" key="1">
    <citation type="submission" date="2020-05" db="EMBL/GenBank/DDBJ databases">
        <title>The draft genome sequence of Maribacter arenosus CAU 1321.</title>
        <authorList>
            <person name="Mu L."/>
        </authorList>
    </citation>
    <scope>NUCLEOTIDE SEQUENCE [LARGE SCALE GENOMIC DNA]</scope>
    <source>
        <strain evidence="2 3">CAU 1321</strain>
    </source>
</reference>
<dbReference type="NCBIfam" id="NF009807">
    <property type="entry name" value="PRK13291.1"/>
    <property type="match status" value="1"/>
</dbReference>
<evidence type="ECO:0000313" key="3">
    <source>
        <dbReference type="Proteomes" id="UP000598350"/>
    </source>
</evidence>
<comment type="caution">
    <text evidence="2">The sequence shown here is derived from an EMBL/GenBank/DDBJ whole genome shotgun (WGS) entry which is preliminary data.</text>
</comment>
<dbReference type="InterPro" id="IPR024775">
    <property type="entry name" value="DinB-like"/>
</dbReference>
<organism evidence="2 3">
    <name type="scientific">Maribacter arenosus</name>
    <dbReference type="NCBI Taxonomy" id="1854708"/>
    <lineage>
        <taxon>Bacteria</taxon>
        <taxon>Pseudomonadati</taxon>
        <taxon>Bacteroidota</taxon>
        <taxon>Flavobacteriia</taxon>
        <taxon>Flavobacteriales</taxon>
        <taxon>Flavobacteriaceae</taxon>
        <taxon>Maribacter</taxon>
    </lineage>
</organism>
<keyword evidence="3" id="KW-1185">Reference proteome</keyword>
<proteinExistence type="predicted"/>
<dbReference type="RefSeq" id="WP_188314090.1">
    <property type="nucleotide sequence ID" value="NZ_JABTCG010000003.1"/>
</dbReference>
<keyword evidence="2" id="KW-0808">Transferase</keyword>
<sequence length="180" mass="20740">MEDAKLEALKYPIGHFEYSPMVGKDTIDNWIQDLEELPNTLKNLINPLTSEQLDTPYRPGGWTVRQVVHHLADSHHHSYTRFKWAMTEKDPVIKAYDEKSWSDLIDAKTAPTALSLDYITALHAKLVFLLKGLTPEDMDKSYVHPDNNLKISVKENIGKYAWHSRHHCAHIQGLISRKGW</sequence>
<protein>
    <submittedName>
        <fullName evidence="2">Bacillithiol transferase BstA</fullName>
    </submittedName>
</protein>